<dbReference type="Proteomes" id="UP000005632">
    <property type="component" value="Chromosome"/>
</dbReference>
<organism evidence="7 8">
    <name type="scientific">Sphaerochaeta pleomorpha (strain ATCC BAA-1885 / DSM 22778 / Grapes)</name>
    <dbReference type="NCBI Taxonomy" id="158190"/>
    <lineage>
        <taxon>Bacteria</taxon>
        <taxon>Pseudomonadati</taxon>
        <taxon>Spirochaetota</taxon>
        <taxon>Spirochaetia</taxon>
        <taxon>Spirochaetales</taxon>
        <taxon>Sphaerochaetaceae</taxon>
        <taxon>Sphaerochaeta</taxon>
    </lineage>
</organism>
<feature type="transmembrane region" description="Helical" evidence="6">
    <location>
        <begin position="105"/>
        <end position="130"/>
    </location>
</feature>
<feature type="transmembrane region" description="Helical" evidence="6">
    <location>
        <begin position="23"/>
        <end position="45"/>
    </location>
</feature>
<feature type="transmembrane region" description="Helical" evidence="6">
    <location>
        <begin position="177"/>
        <end position="196"/>
    </location>
</feature>
<dbReference type="STRING" id="158190.SpiGrapes_1749"/>
<dbReference type="RefSeq" id="WP_014270390.1">
    <property type="nucleotide sequence ID" value="NC_016633.1"/>
</dbReference>
<evidence type="ECO:0000256" key="1">
    <source>
        <dbReference type="ARBA" id="ARBA00004651"/>
    </source>
</evidence>
<evidence type="ECO:0000256" key="4">
    <source>
        <dbReference type="ARBA" id="ARBA00022989"/>
    </source>
</evidence>
<evidence type="ECO:0000313" key="7">
    <source>
        <dbReference type="EMBL" id="AEV29547.1"/>
    </source>
</evidence>
<dbReference type="Pfam" id="PF02653">
    <property type="entry name" value="BPD_transp_2"/>
    <property type="match status" value="1"/>
</dbReference>
<dbReference type="GO" id="GO:0022857">
    <property type="term" value="F:transmembrane transporter activity"/>
    <property type="evidence" value="ECO:0007669"/>
    <property type="project" value="InterPro"/>
</dbReference>
<feature type="transmembrane region" description="Helical" evidence="6">
    <location>
        <begin position="264"/>
        <end position="294"/>
    </location>
</feature>
<evidence type="ECO:0000313" key="8">
    <source>
        <dbReference type="Proteomes" id="UP000005632"/>
    </source>
</evidence>
<feature type="transmembrane region" description="Helical" evidence="6">
    <location>
        <begin position="77"/>
        <end position="98"/>
    </location>
</feature>
<protein>
    <submittedName>
        <fullName evidence="7">Permease component of ribose/xylose/arabinose/galactoside ABC-type transporters</fullName>
    </submittedName>
</protein>
<dbReference type="HOGENOM" id="CLU_028880_4_1_12"/>
<keyword evidence="8" id="KW-1185">Reference proteome</keyword>
<dbReference type="CDD" id="cd06579">
    <property type="entry name" value="TM_PBP1_transp_AraH_like"/>
    <property type="match status" value="1"/>
</dbReference>
<proteinExistence type="predicted"/>
<evidence type="ECO:0000256" key="6">
    <source>
        <dbReference type="SAM" id="Phobius"/>
    </source>
</evidence>
<feature type="transmembrane region" description="Helical" evidence="6">
    <location>
        <begin position="136"/>
        <end position="156"/>
    </location>
</feature>
<dbReference type="PANTHER" id="PTHR32196">
    <property type="entry name" value="ABC TRANSPORTER PERMEASE PROTEIN YPHD-RELATED-RELATED"/>
    <property type="match status" value="1"/>
</dbReference>
<dbReference type="InterPro" id="IPR001851">
    <property type="entry name" value="ABC_transp_permease"/>
</dbReference>
<gene>
    <name evidence="7" type="ordered locus">SpiGrapes_1749</name>
</gene>
<keyword evidence="3 6" id="KW-0812">Transmembrane</keyword>
<dbReference type="EMBL" id="CP003155">
    <property type="protein sequence ID" value="AEV29547.1"/>
    <property type="molecule type" value="Genomic_DNA"/>
</dbReference>
<evidence type="ECO:0000256" key="2">
    <source>
        <dbReference type="ARBA" id="ARBA00022475"/>
    </source>
</evidence>
<keyword evidence="5 6" id="KW-0472">Membrane</keyword>
<feature type="transmembrane region" description="Helical" evidence="6">
    <location>
        <begin position="225"/>
        <end position="244"/>
    </location>
</feature>
<accession>G8QXI4</accession>
<dbReference type="KEGG" id="sgp:SpiGrapes_1749"/>
<evidence type="ECO:0000256" key="3">
    <source>
        <dbReference type="ARBA" id="ARBA00022692"/>
    </source>
</evidence>
<comment type="subcellular location">
    <subcellularLocation>
        <location evidence="1">Cell membrane</location>
        <topology evidence="1">Multi-pass membrane protein</topology>
    </subcellularLocation>
</comment>
<dbReference type="GO" id="GO:0005886">
    <property type="term" value="C:plasma membrane"/>
    <property type="evidence" value="ECO:0007669"/>
    <property type="project" value="UniProtKB-SubCell"/>
</dbReference>
<keyword evidence="4 6" id="KW-1133">Transmembrane helix</keyword>
<keyword evidence="2" id="KW-1003">Cell membrane</keyword>
<evidence type="ECO:0000256" key="5">
    <source>
        <dbReference type="ARBA" id="ARBA00023136"/>
    </source>
</evidence>
<feature type="transmembrane region" description="Helical" evidence="6">
    <location>
        <begin position="52"/>
        <end position="71"/>
    </location>
</feature>
<dbReference type="AlphaFoldDB" id="G8QXI4"/>
<dbReference type="eggNOG" id="COG1172">
    <property type="taxonomic scope" value="Bacteria"/>
</dbReference>
<sequence>MMKIKKITFGGISFDIKNFYNKYGILCVMVLMFVIASFISPVFLTSTNLINVLTQISVVTIVAAGMTMLIISGTTDLSAGSVVALAGCLCVGTCKNLIASGMGTVPAAFIGILVAVVIAAMCNVSSAVIITKFEAPPFIVTLAMMQIARGLVYIYTNGQQIYDIGNVAIIGQGRIGFIPYSVLIMLAVLIISWIILNKLRFGRYLYAVGGNIEAAIASGIRTSPVIIKSFLIHGVFVGIAGILYMTRLNSGQPAEAVGLEFDAIIAAIVGGTSFSGGIGTITGTICGCVIIGILNNILNLMFVQSYYQQVIKGLIIVTAVILDIKTKVKKN</sequence>
<reference evidence="7 8" key="1">
    <citation type="submission" date="2011-11" db="EMBL/GenBank/DDBJ databases">
        <title>Complete sequence of Spirochaeta sp. grapes.</title>
        <authorList>
            <consortium name="US DOE Joint Genome Institute"/>
            <person name="Lucas S."/>
            <person name="Han J."/>
            <person name="Lapidus A."/>
            <person name="Cheng J.-F."/>
            <person name="Goodwin L."/>
            <person name="Pitluck S."/>
            <person name="Peters L."/>
            <person name="Ovchinnikova G."/>
            <person name="Munk A.C."/>
            <person name="Detter J.C."/>
            <person name="Han C."/>
            <person name="Tapia R."/>
            <person name="Land M."/>
            <person name="Hauser L."/>
            <person name="Kyrpides N."/>
            <person name="Ivanova N."/>
            <person name="Pagani I."/>
            <person name="Ritalahtilisa K."/>
            <person name="Loeffler F."/>
            <person name="Woyke T."/>
        </authorList>
    </citation>
    <scope>NUCLEOTIDE SEQUENCE [LARGE SCALE GENOMIC DNA]</scope>
    <source>
        <strain evidence="8">ATCC BAA-1885 / DSM 22778 / Grapes</strain>
    </source>
</reference>
<name>G8QXI4_SPHPG</name>